<feature type="domain" description="Era-type G" evidence="10">
    <location>
        <begin position="16"/>
        <end position="185"/>
    </location>
</feature>
<dbReference type="NCBIfam" id="TIGR00436">
    <property type="entry name" value="era"/>
    <property type="match status" value="1"/>
</dbReference>
<keyword evidence="6" id="KW-0472">Membrane</keyword>
<comment type="caution">
    <text evidence="11">The sequence shown here is derived from an EMBL/GenBank/DDBJ whole genome shotgun (WGS) entry which is preliminary data.</text>
</comment>
<dbReference type="Pfam" id="PF07650">
    <property type="entry name" value="KH_2"/>
    <property type="match status" value="1"/>
</dbReference>
<evidence type="ECO:0000313" key="12">
    <source>
        <dbReference type="Proteomes" id="UP000244338"/>
    </source>
</evidence>
<feature type="domain" description="KH type-2" evidence="9">
    <location>
        <begin position="216"/>
        <end position="292"/>
    </location>
</feature>
<dbReference type="Gene3D" id="3.40.50.300">
    <property type="entry name" value="P-loop containing nucleotide triphosphate hydrolases"/>
    <property type="match status" value="1"/>
</dbReference>
<keyword evidence="3 6" id="KW-0547">Nucleotide-binding</keyword>
<keyword evidence="6" id="KW-0699">rRNA-binding</keyword>
<evidence type="ECO:0000256" key="2">
    <source>
        <dbReference type="ARBA" id="ARBA00020484"/>
    </source>
</evidence>
<evidence type="ECO:0000259" key="9">
    <source>
        <dbReference type="PROSITE" id="PS50823"/>
    </source>
</evidence>
<dbReference type="InterPro" id="IPR003593">
    <property type="entry name" value="AAA+_ATPase"/>
</dbReference>
<evidence type="ECO:0000256" key="1">
    <source>
        <dbReference type="ARBA" id="ARBA00007921"/>
    </source>
</evidence>
<feature type="region of interest" description="G1" evidence="7">
    <location>
        <begin position="24"/>
        <end position="31"/>
    </location>
</feature>
<dbReference type="InterPro" id="IPR030388">
    <property type="entry name" value="G_ERA_dom"/>
</dbReference>
<dbReference type="GO" id="GO:0003924">
    <property type="term" value="F:GTPase activity"/>
    <property type="evidence" value="ECO:0007669"/>
    <property type="project" value="UniProtKB-UniRule"/>
</dbReference>
<accession>A0A2R6Y338</accession>
<dbReference type="InterPro" id="IPR006073">
    <property type="entry name" value="GTP-bd"/>
</dbReference>
<feature type="region of interest" description="G3" evidence="7">
    <location>
        <begin position="71"/>
        <end position="74"/>
    </location>
</feature>
<keyword evidence="6" id="KW-1003">Cell membrane</keyword>
<dbReference type="CDD" id="cd04163">
    <property type="entry name" value="Era"/>
    <property type="match status" value="1"/>
</dbReference>
<dbReference type="CDD" id="cd22534">
    <property type="entry name" value="KH-II_Era"/>
    <property type="match status" value="1"/>
</dbReference>
<dbReference type="InterPro" id="IPR004044">
    <property type="entry name" value="KH_dom_type_2"/>
</dbReference>
<dbReference type="InterPro" id="IPR005662">
    <property type="entry name" value="GTPase_Era-like"/>
</dbReference>
<feature type="region of interest" description="G2" evidence="7">
    <location>
        <begin position="50"/>
        <end position="54"/>
    </location>
</feature>
<dbReference type="PROSITE" id="PS51713">
    <property type="entry name" value="G_ERA"/>
    <property type="match status" value="1"/>
</dbReference>
<dbReference type="GO" id="GO:0005525">
    <property type="term" value="F:GTP binding"/>
    <property type="evidence" value="ECO:0007669"/>
    <property type="project" value="UniProtKB-UniRule"/>
</dbReference>
<evidence type="ECO:0000259" key="10">
    <source>
        <dbReference type="PROSITE" id="PS51713"/>
    </source>
</evidence>
<dbReference type="FunFam" id="3.30.300.20:FF:000003">
    <property type="entry name" value="GTPase Era"/>
    <property type="match status" value="1"/>
</dbReference>
<dbReference type="InterPro" id="IPR015946">
    <property type="entry name" value="KH_dom-like_a/b"/>
</dbReference>
<dbReference type="SUPFAM" id="SSF52540">
    <property type="entry name" value="P-loop containing nucleoside triphosphate hydrolases"/>
    <property type="match status" value="1"/>
</dbReference>
<dbReference type="InterPro" id="IPR027417">
    <property type="entry name" value="P-loop_NTPase"/>
</dbReference>
<dbReference type="GO" id="GO:0005886">
    <property type="term" value="C:plasma membrane"/>
    <property type="evidence" value="ECO:0007669"/>
    <property type="project" value="UniProtKB-SubCell"/>
</dbReference>
<evidence type="ECO:0000256" key="5">
    <source>
        <dbReference type="ARBA" id="ARBA00023134"/>
    </source>
</evidence>
<keyword evidence="6" id="KW-0690">Ribosome biogenesis</keyword>
<dbReference type="SUPFAM" id="SSF54814">
    <property type="entry name" value="Prokaryotic type KH domain (KH-domain type II)"/>
    <property type="match status" value="1"/>
</dbReference>
<dbReference type="InterPro" id="IPR005225">
    <property type="entry name" value="Small_GTP-bd"/>
</dbReference>
<dbReference type="AlphaFoldDB" id="A0A2R6Y338"/>
<comment type="function">
    <text evidence="6">An essential GTPase that binds both GDP and GTP, with rapid nucleotide exchange. Plays a role in 16S rRNA processing and 30S ribosomal subunit biogenesis and possibly also in cell cycle regulation and energy metabolism.</text>
</comment>
<evidence type="ECO:0000256" key="8">
    <source>
        <dbReference type="RuleBase" id="RU003761"/>
    </source>
</evidence>
<dbReference type="Gene3D" id="3.30.300.20">
    <property type="match status" value="1"/>
</dbReference>
<dbReference type="GO" id="GO:0070181">
    <property type="term" value="F:small ribosomal subunit rRNA binding"/>
    <property type="evidence" value="ECO:0007669"/>
    <property type="project" value="UniProtKB-UniRule"/>
</dbReference>
<dbReference type="PRINTS" id="PR00326">
    <property type="entry name" value="GTP1OBG"/>
</dbReference>
<keyword evidence="6" id="KW-0963">Cytoplasm</keyword>
<evidence type="ECO:0000313" key="11">
    <source>
        <dbReference type="EMBL" id="PTQ57055.1"/>
    </source>
</evidence>
<dbReference type="SMART" id="SM00382">
    <property type="entry name" value="AAA"/>
    <property type="match status" value="1"/>
</dbReference>
<comment type="subcellular location">
    <subcellularLocation>
        <location evidence="6">Cytoplasm</location>
    </subcellularLocation>
    <subcellularLocation>
        <location evidence="6">Cell membrane</location>
        <topology evidence="6">Peripheral membrane protein</topology>
    </subcellularLocation>
</comment>
<dbReference type="Proteomes" id="UP000244338">
    <property type="component" value="Unassembled WGS sequence"/>
</dbReference>
<comment type="similarity">
    <text evidence="1 6 7 8">Belongs to the TRAFAC class TrmE-Era-EngA-EngB-Septin-like GTPase superfamily. Era GTPase family.</text>
</comment>
<feature type="region of interest" description="G5" evidence="7">
    <location>
        <begin position="164"/>
        <end position="166"/>
    </location>
</feature>
<dbReference type="InterPro" id="IPR009019">
    <property type="entry name" value="KH_sf_prok-type"/>
</dbReference>
<feature type="binding site" evidence="6">
    <location>
        <begin position="71"/>
        <end position="75"/>
    </location>
    <ligand>
        <name>GTP</name>
        <dbReference type="ChEBI" id="CHEBI:37565"/>
    </ligand>
</feature>
<keyword evidence="5 6" id="KW-0342">GTP-binding</keyword>
<comment type="subunit">
    <text evidence="6">Monomer.</text>
</comment>
<dbReference type="PROSITE" id="PS50823">
    <property type="entry name" value="KH_TYPE_2"/>
    <property type="match status" value="1"/>
</dbReference>
<dbReference type="GO" id="GO:0043024">
    <property type="term" value="F:ribosomal small subunit binding"/>
    <property type="evidence" value="ECO:0007669"/>
    <property type="project" value="TreeGrafter"/>
</dbReference>
<feature type="binding site" evidence="6">
    <location>
        <begin position="24"/>
        <end position="31"/>
    </location>
    <ligand>
        <name>GTP</name>
        <dbReference type="ChEBI" id="CHEBI:37565"/>
    </ligand>
</feature>
<dbReference type="PANTHER" id="PTHR42698">
    <property type="entry name" value="GTPASE ERA"/>
    <property type="match status" value="1"/>
</dbReference>
<dbReference type="NCBIfam" id="NF000908">
    <property type="entry name" value="PRK00089.1"/>
    <property type="match status" value="1"/>
</dbReference>
<sequence>MVQTISIRSSAHDTKKSGFVALVGRPNVGKSSLINTLVGQKVSIVTPKPQTTRNQIRAVLTEARGQIVFLDTPGMHQGKTSLSQVMLKTALRAFSAVDLVLLVFDAGDGLTAQDVTLIRRLPKGQGAKPVIALMNKIDLINREKLLSLIDALRQTYDFAEYIPVSAKTGEGLSVLLDVLFQQLPEGPRYYPENVTTDASPKFLVAEIIREKLLLKLQQEVPHALAVAVEEMTEESGRLLVRAVIVVERPSHKKIVIGKGGAMLKEVGMLARQELEALFGVRMYLELWVKVREDWRNRPSQLKEFGYFEE</sequence>
<feature type="binding site" evidence="6">
    <location>
        <begin position="135"/>
        <end position="138"/>
    </location>
    <ligand>
        <name>GTP</name>
        <dbReference type="ChEBI" id="CHEBI:37565"/>
    </ligand>
</feature>
<dbReference type="EMBL" id="PEBX01000014">
    <property type="protein sequence ID" value="PTQ57055.1"/>
    <property type="molecule type" value="Genomic_DNA"/>
</dbReference>
<evidence type="ECO:0000256" key="7">
    <source>
        <dbReference type="PROSITE-ProRule" id="PRU01050"/>
    </source>
</evidence>
<dbReference type="GO" id="GO:0005829">
    <property type="term" value="C:cytosol"/>
    <property type="evidence" value="ECO:0007669"/>
    <property type="project" value="TreeGrafter"/>
</dbReference>
<proteinExistence type="inferred from homology"/>
<dbReference type="GO" id="GO:0000028">
    <property type="term" value="P:ribosomal small subunit assembly"/>
    <property type="evidence" value="ECO:0007669"/>
    <property type="project" value="TreeGrafter"/>
</dbReference>
<dbReference type="Pfam" id="PF01926">
    <property type="entry name" value="MMR_HSR1"/>
    <property type="match status" value="1"/>
</dbReference>
<organism evidence="11 12">
    <name type="scientific">Candidatus Carbonibacillus altaicus</name>
    <dbReference type="NCBI Taxonomy" id="2163959"/>
    <lineage>
        <taxon>Bacteria</taxon>
        <taxon>Bacillati</taxon>
        <taxon>Bacillota</taxon>
        <taxon>Bacilli</taxon>
        <taxon>Bacillales</taxon>
        <taxon>Candidatus Carbonibacillus</taxon>
    </lineage>
</organism>
<dbReference type="PANTHER" id="PTHR42698:SF1">
    <property type="entry name" value="GTPASE ERA, MITOCHONDRIAL"/>
    <property type="match status" value="1"/>
</dbReference>
<name>A0A2R6Y338_9BACL</name>
<feature type="region of interest" description="G4" evidence="7">
    <location>
        <begin position="135"/>
        <end position="138"/>
    </location>
</feature>
<evidence type="ECO:0000256" key="6">
    <source>
        <dbReference type="HAMAP-Rule" id="MF_00367"/>
    </source>
</evidence>
<dbReference type="NCBIfam" id="TIGR00231">
    <property type="entry name" value="small_GTP"/>
    <property type="match status" value="1"/>
</dbReference>
<protein>
    <recommendedName>
        <fullName evidence="2 6">GTPase Era</fullName>
    </recommendedName>
</protein>
<gene>
    <name evidence="6" type="primary">era</name>
    <name evidence="11" type="ORF">BSOLF_2325</name>
</gene>
<evidence type="ECO:0000256" key="3">
    <source>
        <dbReference type="ARBA" id="ARBA00022741"/>
    </source>
</evidence>
<reference evidence="12" key="1">
    <citation type="journal article" date="2018" name="Sci. Rep.">
        <title>Lignite coal burning seam in the remote Altai Mountains harbors a hydrogen-driven thermophilic microbial community.</title>
        <authorList>
            <person name="Kadnikov V.V."/>
            <person name="Mardanov A.V."/>
            <person name="Ivasenko D.A."/>
            <person name="Antsiferov D.V."/>
            <person name="Beletsky A.V."/>
            <person name="Karnachuk O.V."/>
            <person name="Ravin N.V."/>
        </authorList>
    </citation>
    <scope>NUCLEOTIDE SEQUENCE [LARGE SCALE GENOMIC DNA]</scope>
</reference>
<evidence type="ECO:0000256" key="4">
    <source>
        <dbReference type="ARBA" id="ARBA00022884"/>
    </source>
</evidence>
<dbReference type="HAMAP" id="MF_00367">
    <property type="entry name" value="GTPase_Era"/>
    <property type="match status" value="1"/>
</dbReference>
<keyword evidence="4 6" id="KW-0694">RNA-binding</keyword>